<evidence type="ECO:0000256" key="1">
    <source>
        <dbReference type="ARBA" id="ARBA00001974"/>
    </source>
</evidence>
<comment type="similarity">
    <text evidence="2">Belongs to the GMC oxidoreductase family.</text>
</comment>
<comment type="caution">
    <text evidence="4">The sequence shown here is derived from an EMBL/GenBank/DDBJ whole genome shotgun (WGS) entry which is preliminary data.</text>
</comment>
<evidence type="ECO:0000313" key="4">
    <source>
        <dbReference type="EMBL" id="CDO70997.1"/>
    </source>
</evidence>
<reference evidence="4" key="1">
    <citation type="submission" date="2014-01" db="EMBL/GenBank/DDBJ databases">
        <title>The genome of the white-rot fungus Pycnoporus cinnabarinus: a basidiomycete model with a versatile arsenal for lignocellulosic biomass breakdown.</title>
        <authorList>
            <person name="Levasseur A."/>
            <person name="Lomascolo A."/>
            <person name="Ruiz-Duenas F.J."/>
            <person name="Uzan E."/>
            <person name="Piumi F."/>
            <person name="Kues U."/>
            <person name="Ram A.F.J."/>
            <person name="Murat C."/>
            <person name="Haon M."/>
            <person name="Benoit I."/>
            <person name="Arfi Y."/>
            <person name="Chevret D."/>
            <person name="Drula E."/>
            <person name="Kwon M.J."/>
            <person name="Gouret P."/>
            <person name="Lesage-Meessen L."/>
            <person name="Lombard V."/>
            <person name="Mariette J."/>
            <person name="Noirot C."/>
            <person name="Park J."/>
            <person name="Patyshakuliyeva A."/>
            <person name="Wieneger R.A.B."/>
            <person name="Wosten H.A.B."/>
            <person name="Martin F."/>
            <person name="Coutinho P.M."/>
            <person name="de Vries R."/>
            <person name="Martinez A.T."/>
            <person name="Klopp C."/>
            <person name="Pontarotti P."/>
            <person name="Henrissat B."/>
            <person name="Record E."/>
        </authorList>
    </citation>
    <scope>NUCLEOTIDE SEQUENCE [LARGE SCALE GENOMIC DNA]</scope>
    <source>
        <strain evidence="4">BRFM137</strain>
    </source>
</reference>
<dbReference type="OMA" id="DVANCAD"/>
<name>A0A060S908_PYCCI</name>
<organism evidence="4 5">
    <name type="scientific">Pycnoporus cinnabarinus</name>
    <name type="common">Cinnabar-red polypore</name>
    <name type="synonym">Trametes cinnabarina</name>
    <dbReference type="NCBI Taxonomy" id="5643"/>
    <lineage>
        <taxon>Eukaryota</taxon>
        <taxon>Fungi</taxon>
        <taxon>Dikarya</taxon>
        <taxon>Basidiomycota</taxon>
        <taxon>Agaricomycotina</taxon>
        <taxon>Agaricomycetes</taxon>
        <taxon>Polyporales</taxon>
        <taxon>Polyporaceae</taxon>
        <taxon>Trametes</taxon>
    </lineage>
</organism>
<dbReference type="AlphaFoldDB" id="A0A060S908"/>
<protein>
    <submittedName>
        <fullName evidence="4">GMC oxidoreductase</fullName>
    </submittedName>
</protein>
<dbReference type="SUPFAM" id="SSF51905">
    <property type="entry name" value="FAD/NAD(P)-binding domain"/>
    <property type="match status" value="1"/>
</dbReference>
<dbReference type="GO" id="GO:0016614">
    <property type="term" value="F:oxidoreductase activity, acting on CH-OH group of donors"/>
    <property type="evidence" value="ECO:0007669"/>
    <property type="project" value="InterPro"/>
</dbReference>
<dbReference type="SUPFAM" id="SSF54373">
    <property type="entry name" value="FAD-linked reductases, C-terminal domain"/>
    <property type="match status" value="1"/>
</dbReference>
<accession>A0A060S908</accession>
<dbReference type="InterPro" id="IPR007867">
    <property type="entry name" value="GMC_OxRtase_C"/>
</dbReference>
<dbReference type="STRING" id="5643.A0A060S908"/>
<evidence type="ECO:0000256" key="2">
    <source>
        <dbReference type="ARBA" id="ARBA00010790"/>
    </source>
</evidence>
<sequence>MTSLIRAAEHTGIQPIDDINSPTAPGAGYVRQDVTQDSKRRRHGTFHAFLPASLVRERKARLKICTNALATRLEFDLDESGGLRATGVHFEATDYIGLGPRSHLETMGIPVVREMPGIGNYLQDHAAVCLTFEVPMNDSLHQLEASRIKVIKELATYLISGGGLLSYPLQPITIYLPSKLLDNDANLSTADKQDLDSGDVANCADLEFMPEANNCTDHVIPCKGLFSFIIALIRPKSHGSVRLATSNPRARPEVDLGFLTNPEDMVPLKKGIKFGLRLAEDMRKQGYPLKNLIVPEDLDDSSLDNFIRQNLRTCYHYTSTCRMGAEADLLNPGVVDAELRVHGVQGLRVCDASVFPEIVGAHTMAPVVMVAEKCADLIKDTYRAGSM</sequence>
<gene>
    <name evidence="4" type="ORF">BN946_scf184830.g29</name>
</gene>
<evidence type="ECO:0000313" key="5">
    <source>
        <dbReference type="Proteomes" id="UP000029665"/>
    </source>
</evidence>
<dbReference type="PANTHER" id="PTHR11552:SF219">
    <property type="entry name" value="GLUCOSE-METHANOL-CHOLINE OXIDOREDUCTASE N-TERMINAL DOMAIN-CONTAINING PROTEIN"/>
    <property type="match status" value="1"/>
</dbReference>
<dbReference type="InterPro" id="IPR036188">
    <property type="entry name" value="FAD/NAD-bd_sf"/>
</dbReference>
<proteinExistence type="inferred from homology"/>
<dbReference type="Gene3D" id="3.50.50.60">
    <property type="entry name" value="FAD/NAD(P)-binding domain"/>
    <property type="match status" value="2"/>
</dbReference>
<dbReference type="OrthoDB" id="269227at2759"/>
<keyword evidence="5" id="KW-1185">Reference proteome</keyword>
<dbReference type="InterPro" id="IPR012132">
    <property type="entry name" value="GMC_OxRdtase"/>
</dbReference>
<dbReference type="GO" id="GO:0050660">
    <property type="term" value="F:flavin adenine dinucleotide binding"/>
    <property type="evidence" value="ECO:0007669"/>
    <property type="project" value="InterPro"/>
</dbReference>
<dbReference type="HOGENOM" id="CLU_002865_7_2_1"/>
<evidence type="ECO:0000259" key="3">
    <source>
        <dbReference type="Pfam" id="PF05199"/>
    </source>
</evidence>
<dbReference type="Proteomes" id="UP000029665">
    <property type="component" value="Unassembled WGS sequence"/>
</dbReference>
<dbReference type="Gene3D" id="3.30.560.10">
    <property type="entry name" value="Glucose Oxidase, domain 3"/>
    <property type="match status" value="2"/>
</dbReference>
<dbReference type="PANTHER" id="PTHR11552">
    <property type="entry name" value="GLUCOSE-METHANOL-CHOLINE GMC OXIDOREDUCTASE"/>
    <property type="match status" value="1"/>
</dbReference>
<dbReference type="Pfam" id="PF05199">
    <property type="entry name" value="GMC_oxred_C"/>
    <property type="match status" value="1"/>
</dbReference>
<feature type="domain" description="Glucose-methanol-choline oxidoreductase C-terminal" evidence="3">
    <location>
        <begin position="235"/>
        <end position="371"/>
    </location>
</feature>
<comment type="cofactor">
    <cofactor evidence="1">
        <name>FAD</name>
        <dbReference type="ChEBI" id="CHEBI:57692"/>
    </cofactor>
</comment>
<dbReference type="EMBL" id="CCBP010000096">
    <property type="protein sequence ID" value="CDO70997.1"/>
    <property type="molecule type" value="Genomic_DNA"/>
</dbReference>